<dbReference type="EMBL" id="GIFC01018865">
    <property type="protein sequence ID" value="MXV00949.1"/>
    <property type="molecule type" value="Transcribed_RNA"/>
</dbReference>
<reference evidence="3" key="1">
    <citation type="submission" date="2019-12" db="EMBL/GenBank/DDBJ databases">
        <title>An insight into the sialome of adult female Ixodes ricinus ticks feeding for 6 days.</title>
        <authorList>
            <person name="Perner J."/>
            <person name="Ribeiro J.M.C."/>
        </authorList>
    </citation>
    <scope>NUCLEOTIDE SEQUENCE</scope>
    <source>
        <strain evidence="3">Semi-engorged</strain>
        <tissue evidence="3">Salivary glands</tissue>
    </source>
</reference>
<protein>
    <submittedName>
        <fullName evidence="3">Uncharacterized protein</fullName>
    </submittedName>
</protein>
<evidence type="ECO:0000256" key="2">
    <source>
        <dbReference type="SAM" id="Phobius"/>
    </source>
</evidence>
<keyword evidence="2" id="KW-1133">Transmembrane helix</keyword>
<keyword evidence="2" id="KW-0812">Transmembrane</keyword>
<sequence length="1174" mass="125623">MRMLLPLLPPTHLLLHLLHLGLLTDEVPLVQGGLGTVHRAPIRFACQLVRLLLMVRLLNLLVLKLLMLKRQVLELLMLELLVLELLLLKLLLLKLLLLKLLMLELLLLKLLMLELLLLLKLLLLKLLMLKLLVLELLMLELLVLELLLLKLLLLKLLLLKLLMLELLLLKLLMLELLLLLKLLLLKLLMLKLLMVELLLLLPLPHFGRHGGPLGRVASPLGGPPGVPLGRQPSRALCGEAHAAGVLLLLPGAHEGGEGPRRLVPTGSPGAAPCKLRLGRVVRRHPAPLVGHCVGECGRGRGRQLLLVHADVLVLALLLHHGRMLLLLQDMRVRTGPRLRGLRGQGRVGRGWLLEVWVVPGRVAGPASRLVARQRVHRAPRRWTTWRALARIATVEDRHALAALDAGPVPWRMSPVLLGQSAGDVPLAQAPGSAVHERRGLAEEGCESVVDGPLLGHLQVHHLSCLGHQVGRLLLGDADQRVSIHTQQLVSGLQPAVLVSRAALDHALDVDAQAVLVGSPCGHDAEPHAIGALVQGDGGHLGPLGGPWPAPAVAAHLRWGGARRALGPDGARLLRSPGGAQDVLVRHVDGPVAQGGRLQGQPAQTGEGEGLEELLQPRGHPPHDVARVAVFRQQEGQLQVRVLLETEGPPLGVGLLVGSLLGHPHHALHQRGAHGGLVRAGLVALQQVAQLQGVQLEAGRADRGHLLRPAALGRLQQVGRLDDASEVAVCGQLEALLLGPGHQVGEAALEQAARLPVAGAAAGQQAVEQPHVHVVEEPGEQLDRQGRIHPAAPQQAHAARQHPQHLPHGAVRAGVPGLEEGPGQGLRQLPALGGHQVAEGELHGLGEQVLGVQGVGRQVSVLAQEVQQLRGVGQPQGQGPRVRGAPLHRGPHQGPQVVGQGRQALGPLGRADLGPEVRRCPVAAGHVQRVRRRQLELHPGPVQLPHHRLQEHRLVLLPELEHSRQDGVPPPDVPPGRGAGIIRAMRVDRSRLPGVGGPLVRRRRVLLPDQSLCILGGIATVPGNHAGNILVRPVCQLGLEEAEGVVSAKAHQGPMLQDGGVIHPAPVQVDLRLLVAGRHRHHPFRVRYHAVARVDARPLQLQTLRSRGCGAHFGHVEQDAVAGPRLAPVRVHGQQEGQPVVQAAAPEAPLGYHALGDPLGQPLGGRRARELHAPV</sequence>
<feature type="compositionally biased region" description="Low complexity" evidence="1">
    <location>
        <begin position="891"/>
        <end position="902"/>
    </location>
</feature>
<keyword evidence="2" id="KW-0472">Membrane</keyword>
<feature type="transmembrane region" description="Helical" evidence="2">
    <location>
        <begin position="136"/>
        <end position="158"/>
    </location>
</feature>
<feature type="region of interest" description="Disordered" evidence="1">
    <location>
        <begin position="870"/>
        <end position="902"/>
    </location>
</feature>
<feature type="transmembrane region" description="Helical" evidence="2">
    <location>
        <begin position="75"/>
        <end position="93"/>
    </location>
</feature>
<evidence type="ECO:0000313" key="3">
    <source>
        <dbReference type="EMBL" id="MXV00949.1"/>
    </source>
</evidence>
<organism evidence="3">
    <name type="scientific">Ixodes ricinus</name>
    <name type="common">Common tick</name>
    <name type="synonym">Acarus ricinus</name>
    <dbReference type="NCBI Taxonomy" id="34613"/>
    <lineage>
        <taxon>Eukaryota</taxon>
        <taxon>Metazoa</taxon>
        <taxon>Ecdysozoa</taxon>
        <taxon>Arthropoda</taxon>
        <taxon>Chelicerata</taxon>
        <taxon>Arachnida</taxon>
        <taxon>Acari</taxon>
        <taxon>Parasitiformes</taxon>
        <taxon>Ixodida</taxon>
        <taxon>Ixodoidea</taxon>
        <taxon>Ixodidae</taxon>
        <taxon>Ixodinae</taxon>
        <taxon>Ixodes</taxon>
    </lineage>
</organism>
<feature type="compositionally biased region" description="Low complexity" evidence="1">
    <location>
        <begin position="870"/>
        <end position="884"/>
    </location>
</feature>
<accession>A0A6B0VI44</accession>
<dbReference type="AlphaFoldDB" id="A0A6B0VI44"/>
<evidence type="ECO:0000256" key="1">
    <source>
        <dbReference type="SAM" id="MobiDB-lite"/>
    </source>
</evidence>
<feature type="transmembrane region" description="Helical" evidence="2">
    <location>
        <begin position="105"/>
        <end position="124"/>
    </location>
</feature>
<proteinExistence type="predicted"/>
<feature type="region of interest" description="Disordered" evidence="1">
    <location>
        <begin position="791"/>
        <end position="817"/>
    </location>
</feature>
<name>A0A6B0VI44_IXORI</name>